<dbReference type="OrthoDB" id="534666at2759"/>
<dbReference type="InterPro" id="IPR045090">
    <property type="entry name" value="Pept_M3A_M3B"/>
</dbReference>
<evidence type="ECO:0000313" key="10">
    <source>
        <dbReference type="EMBL" id="KUI61019.1"/>
    </source>
</evidence>
<dbReference type="EMBL" id="KN714764">
    <property type="protein sequence ID" value="KUI61019.1"/>
    <property type="molecule type" value="Genomic_DNA"/>
</dbReference>
<comment type="similarity">
    <text evidence="1 7">Belongs to the peptidase M3 family.</text>
</comment>
<dbReference type="GO" id="GO:0004222">
    <property type="term" value="F:metalloendopeptidase activity"/>
    <property type="evidence" value="ECO:0007669"/>
    <property type="project" value="InterPro"/>
</dbReference>
<keyword evidence="4 7" id="KW-0378">Hydrolase</keyword>
<reference evidence="11" key="1">
    <citation type="submission" date="2014-12" db="EMBL/GenBank/DDBJ databases">
        <title>Genome Sequence of Valsa Canker Pathogens Uncovers a Specific Adaption of Colonization on Woody Bark.</title>
        <authorList>
            <person name="Yin Z."/>
            <person name="Liu H."/>
            <person name="Gao X."/>
            <person name="Li Z."/>
            <person name="Song N."/>
            <person name="Ke X."/>
            <person name="Dai Q."/>
            <person name="Wu Y."/>
            <person name="Sun Y."/>
            <person name="Xu J.-R."/>
            <person name="Kang Z.K."/>
            <person name="Wang L."/>
            <person name="Huang L."/>
        </authorList>
    </citation>
    <scope>NUCLEOTIDE SEQUENCE [LARGE SCALE GENOMIC DNA]</scope>
    <source>
        <strain evidence="11">SXYL134</strain>
    </source>
</reference>
<sequence length="717" mass="81170">MAAVPHPPYPLPVFNPTAALLLTDAEHIIYNTRERHALLLSKYAGPASANFNNAIVPFAQAENDFITESRQLIFYEDVSPDASVRDASARAKERFAAFKIETSTNDALFQLVDAVYQNEPERTQLDEESQRFLEKIRHEHIVNGLSLSAGLERERFKRIKIRLSQIESEFNKNLALAKSGDSGVWFSREDLEGVPDDVLSRLECGARDTCNEEALLVGFSNTVVFCILKCAVKSATRKRFYLAYENMVPGNVVLLKEAACLRDEAARLIGYPNHAAFSLQSKMARSPETVNKFLGQLKEALADGAKNEINRLKQLKQQNLKARGEENDGRFYLWDNSFYNNLSLKQEHAIDQQALSEYFLLEIIVPGMLNVFENVLGFHFFEMSDEDKKGKLWHEDVQVYSVWDAKDMGGGFIGYLYLDLYPREGKIDDARSVNLIPGVSGNSQQPAATLLICSIPKSTTEQPSLLQHHQVVLLFHELGHCIHDLASRTRYARLYGPDGAAVDFSEAPSQLLEFWFWTSSVLQAIPRHYSYYSPQHFETWKRRSGGDSIQPPETMPAKMIERFVDSKTANQALVTLTQVAIGMFDMAVHSTSLQNLVDLNLPALYNRIRKDVRHLDDLSDLGGGYEWGHGFAIYPHLIGGYAAGFYAYLFSRAYAADLFYSKFEVDPMNAEEGRKYRREILEKGSIRDELDMLVQYLGREPSLDAFYRELGLAKEPA</sequence>
<dbReference type="InterPro" id="IPR024079">
    <property type="entry name" value="MetalloPept_cat_dom_sf"/>
</dbReference>
<gene>
    <name evidence="10" type="ORF">VP1G_08213</name>
</gene>
<dbReference type="GO" id="GO:0005758">
    <property type="term" value="C:mitochondrial intermembrane space"/>
    <property type="evidence" value="ECO:0007669"/>
    <property type="project" value="TreeGrafter"/>
</dbReference>
<evidence type="ECO:0000256" key="6">
    <source>
        <dbReference type="ARBA" id="ARBA00023049"/>
    </source>
</evidence>
<dbReference type="PANTHER" id="PTHR11804:SF84">
    <property type="entry name" value="SACCHAROLYSIN"/>
    <property type="match status" value="1"/>
</dbReference>
<proteinExistence type="inferred from homology"/>
<evidence type="ECO:0000256" key="4">
    <source>
        <dbReference type="ARBA" id="ARBA00022801"/>
    </source>
</evidence>
<evidence type="ECO:0000313" key="11">
    <source>
        <dbReference type="Proteomes" id="UP000078576"/>
    </source>
</evidence>
<keyword evidence="5 7" id="KW-0862">Zinc</keyword>
<organism evidence="10 11">
    <name type="scientific">Cytospora mali</name>
    <name type="common">Apple Valsa canker fungus</name>
    <name type="synonym">Valsa mali</name>
    <dbReference type="NCBI Taxonomy" id="578113"/>
    <lineage>
        <taxon>Eukaryota</taxon>
        <taxon>Fungi</taxon>
        <taxon>Dikarya</taxon>
        <taxon>Ascomycota</taxon>
        <taxon>Pezizomycotina</taxon>
        <taxon>Sordariomycetes</taxon>
        <taxon>Sordariomycetidae</taxon>
        <taxon>Diaporthales</taxon>
        <taxon>Cytosporaceae</taxon>
        <taxon>Cytospora</taxon>
    </lineage>
</organism>
<keyword evidence="3 7" id="KW-0479">Metal-binding</keyword>
<keyword evidence="6 7" id="KW-0482">Metalloprotease</keyword>
<dbReference type="AlphaFoldDB" id="A0A194VAW1"/>
<dbReference type="Gene3D" id="3.40.390.10">
    <property type="entry name" value="Collagenase (Catalytic Domain)"/>
    <property type="match status" value="1"/>
</dbReference>
<comment type="cofactor">
    <cofactor evidence="7">
        <name>Zn(2+)</name>
        <dbReference type="ChEBI" id="CHEBI:29105"/>
    </cofactor>
    <text evidence="7">Binds 1 zinc ion.</text>
</comment>
<dbReference type="PANTHER" id="PTHR11804">
    <property type="entry name" value="PROTEASE M3 THIMET OLIGOPEPTIDASE-RELATED"/>
    <property type="match status" value="1"/>
</dbReference>
<dbReference type="GO" id="GO:0006518">
    <property type="term" value="P:peptide metabolic process"/>
    <property type="evidence" value="ECO:0007669"/>
    <property type="project" value="TreeGrafter"/>
</dbReference>
<dbReference type="InterPro" id="IPR024080">
    <property type="entry name" value="Neurolysin/TOP_N"/>
</dbReference>
<keyword evidence="2 7" id="KW-0645">Protease</keyword>
<dbReference type="InterPro" id="IPR024077">
    <property type="entry name" value="Neurolysin/TOP_dom2"/>
</dbReference>
<dbReference type="Gene3D" id="1.10.1370.10">
    <property type="entry name" value="Neurolysin, domain 3"/>
    <property type="match status" value="1"/>
</dbReference>
<name>A0A194VAW1_CYTMA</name>
<keyword evidence="11" id="KW-1185">Reference proteome</keyword>
<dbReference type="Pfam" id="PF01432">
    <property type="entry name" value="Peptidase_M3"/>
    <property type="match status" value="1"/>
</dbReference>
<evidence type="ECO:0000256" key="7">
    <source>
        <dbReference type="RuleBase" id="RU003435"/>
    </source>
</evidence>
<evidence type="ECO:0000256" key="1">
    <source>
        <dbReference type="ARBA" id="ARBA00006040"/>
    </source>
</evidence>
<evidence type="ECO:0000256" key="3">
    <source>
        <dbReference type="ARBA" id="ARBA00022723"/>
    </source>
</evidence>
<protein>
    <submittedName>
        <fullName evidence="10">Saccharolysin</fullName>
    </submittedName>
</protein>
<dbReference type="GO" id="GO:0046872">
    <property type="term" value="F:metal ion binding"/>
    <property type="evidence" value="ECO:0007669"/>
    <property type="project" value="UniProtKB-UniRule"/>
</dbReference>
<dbReference type="SUPFAM" id="SSF55486">
    <property type="entry name" value="Metalloproteases ('zincins'), catalytic domain"/>
    <property type="match status" value="1"/>
</dbReference>
<dbReference type="CDD" id="cd06455">
    <property type="entry name" value="M3A_TOP"/>
    <property type="match status" value="1"/>
</dbReference>
<dbReference type="Proteomes" id="UP000078576">
    <property type="component" value="Unassembled WGS sequence"/>
</dbReference>
<dbReference type="InterPro" id="IPR001567">
    <property type="entry name" value="Pept_M3A_M3B_dom"/>
</dbReference>
<evidence type="ECO:0000256" key="2">
    <source>
        <dbReference type="ARBA" id="ARBA00022670"/>
    </source>
</evidence>
<evidence type="ECO:0000256" key="8">
    <source>
        <dbReference type="SAM" id="Coils"/>
    </source>
</evidence>
<dbReference type="Gene3D" id="1.20.1050.40">
    <property type="entry name" value="Endopeptidase. Chain P, domain 1"/>
    <property type="match status" value="1"/>
</dbReference>
<accession>A0A194VAW1</accession>
<dbReference type="GO" id="GO:0006508">
    <property type="term" value="P:proteolysis"/>
    <property type="evidence" value="ECO:0007669"/>
    <property type="project" value="UniProtKB-KW"/>
</dbReference>
<evidence type="ECO:0000256" key="5">
    <source>
        <dbReference type="ARBA" id="ARBA00022833"/>
    </source>
</evidence>
<keyword evidence="8" id="KW-0175">Coiled coil</keyword>
<feature type="domain" description="Peptidase M3A/M3B catalytic" evidence="9">
    <location>
        <begin position="233"/>
        <end position="711"/>
    </location>
</feature>
<evidence type="ECO:0000259" key="9">
    <source>
        <dbReference type="Pfam" id="PF01432"/>
    </source>
</evidence>
<feature type="coiled-coil region" evidence="8">
    <location>
        <begin position="298"/>
        <end position="325"/>
    </location>
</feature>